<feature type="transmembrane region" description="Helical" evidence="1">
    <location>
        <begin position="114"/>
        <end position="134"/>
    </location>
</feature>
<feature type="transmembrane region" description="Helical" evidence="1">
    <location>
        <begin position="146"/>
        <end position="176"/>
    </location>
</feature>
<comment type="caution">
    <text evidence="2">The sequence shown here is derived from an EMBL/GenBank/DDBJ whole genome shotgun (WGS) entry which is preliminary data.</text>
</comment>
<proteinExistence type="predicted"/>
<sequence length="245" mass="28154">MYIYFVYTYPVVVVVVVEAPRPWTWGLHTPPLLPIRTCCFHLSCSLLFDIFFFNPSASSSSNFVLYVDFFKFWFFFFSVSSASSSGFFCCYFSVSSVSSSSSGILRLVPYSWCFGFIFCFLLLLLLRFFGIFFFDSCSLLRLRVLIFLLLRFCGSFFFCASSASFISSLLRLLVYYQSCACLTRTRIFWFTRISYVTSRALSDVPLDIPEHSRPVISCCCLFNSFLNAHVFGIGTAMSFVHYSLT</sequence>
<organism evidence="2 3">
    <name type="scientific">Ceratitis capitata</name>
    <name type="common">Mediterranean fruit fly</name>
    <name type="synonym">Tephritis capitata</name>
    <dbReference type="NCBI Taxonomy" id="7213"/>
    <lineage>
        <taxon>Eukaryota</taxon>
        <taxon>Metazoa</taxon>
        <taxon>Ecdysozoa</taxon>
        <taxon>Arthropoda</taxon>
        <taxon>Hexapoda</taxon>
        <taxon>Insecta</taxon>
        <taxon>Pterygota</taxon>
        <taxon>Neoptera</taxon>
        <taxon>Endopterygota</taxon>
        <taxon>Diptera</taxon>
        <taxon>Brachycera</taxon>
        <taxon>Muscomorpha</taxon>
        <taxon>Tephritoidea</taxon>
        <taxon>Tephritidae</taxon>
        <taxon>Ceratitis</taxon>
        <taxon>Ceratitis</taxon>
    </lineage>
</organism>
<evidence type="ECO:0000313" key="2">
    <source>
        <dbReference type="EMBL" id="CAD6995188.1"/>
    </source>
</evidence>
<protein>
    <submittedName>
        <fullName evidence="2">(Mediterranean fruit fly) hypothetical protein</fullName>
    </submittedName>
</protein>
<keyword evidence="1" id="KW-1133">Transmembrane helix</keyword>
<dbReference type="Proteomes" id="UP000606786">
    <property type="component" value="Unassembled WGS sequence"/>
</dbReference>
<gene>
    <name evidence="2" type="ORF">CCAP1982_LOCUS3908</name>
</gene>
<accession>A0A811UA35</accession>
<reference evidence="2" key="1">
    <citation type="submission" date="2020-11" db="EMBL/GenBank/DDBJ databases">
        <authorList>
            <person name="Whitehead M."/>
        </authorList>
    </citation>
    <scope>NUCLEOTIDE SEQUENCE</scope>
    <source>
        <strain evidence="2">EGII</strain>
    </source>
</reference>
<evidence type="ECO:0000313" key="3">
    <source>
        <dbReference type="Proteomes" id="UP000606786"/>
    </source>
</evidence>
<keyword evidence="1" id="KW-0472">Membrane</keyword>
<keyword evidence="3" id="KW-1185">Reference proteome</keyword>
<name>A0A811UA35_CERCA</name>
<keyword evidence="1" id="KW-0812">Transmembrane</keyword>
<evidence type="ECO:0000256" key="1">
    <source>
        <dbReference type="SAM" id="Phobius"/>
    </source>
</evidence>
<dbReference type="EMBL" id="CAJHJT010000001">
    <property type="protein sequence ID" value="CAD6995188.1"/>
    <property type="molecule type" value="Genomic_DNA"/>
</dbReference>
<dbReference type="AlphaFoldDB" id="A0A811UA35"/>
<feature type="transmembrane region" description="Helical" evidence="1">
    <location>
        <begin position="72"/>
        <end position="94"/>
    </location>
</feature>